<protein>
    <submittedName>
        <fullName evidence="2">Mannosyltransferase OCH1-like enzyme</fullName>
    </submittedName>
</protein>
<gene>
    <name evidence="2" type="ORF">J2X05_000666</name>
</gene>
<dbReference type="SUPFAM" id="SSF53448">
    <property type="entry name" value="Nucleotide-diphospho-sugar transferases"/>
    <property type="match status" value="1"/>
</dbReference>
<comment type="caution">
    <text evidence="2">The sequence shown here is derived from an EMBL/GenBank/DDBJ whole genome shotgun (WGS) entry which is preliminary data.</text>
</comment>
<keyword evidence="1" id="KW-0808">Transferase</keyword>
<name>A0ABU1UU55_9GAMM</name>
<evidence type="ECO:0000256" key="1">
    <source>
        <dbReference type="ARBA" id="ARBA00022679"/>
    </source>
</evidence>
<dbReference type="EMBL" id="JAVDVX010000001">
    <property type="protein sequence ID" value="MDR7088663.1"/>
    <property type="molecule type" value="Genomic_DNA"/>
</dbReference>
<dbReference type="InterPro" id="IPR029044">
    <property type="entry name" value="Nucleotide-diphossugar_trans"/>
</dbReference>
<accession>A0ABU1UU55</accession>
<reference evidence="2 3" key="1">
    <citation type="submission" date="2023-07" db="EMBL/GenBank/DDBJ databases">
        <title>Sorghum-associated microbial communities from plants grown in Nebraska, USA.</title>
        <authorList>
            <person name="Schachtman D."/>
        </authorList>
    </citation>
    <scope>NUCLEOTIDE SEQUENCE [LARGE SCALE GENOMIC DNA]</scope>
    <source>
        <strain evidence="2 3">BE190</strain>
    </source>
</reference>
<dbReference type="Proteomes" id="UP001253595">
    <property type="component" value="Unassembled WGS sequence"/>
</dbReference>
<dbReference type="Gene3D" id="3.90.550.20">
    <property type="match status" value="1"/>
</dbReference>
<keyword evidence="3" id="KW-1185">Reference proteome</keyword>
<dbReference type="PANTHER" id="PTHR32385">
    <property type="entry name" value="MANNOSYL PHOSPHORYLINOSITOL CERAMIDE SYNTHASE"/>
    <property type="match status" value="1"/>
</dbReference>
<dbReference type="InterPro" id="IPR007577">
    <property type="entry name" value="GlycoTrfase_DXD_sugar-bd_CS"/>
</dbReference>
<dbReference type="PANTHER" id="PTHR32385:SF15">
    <property type="entry name" value="INOSITOL PHOSPHOCERAMIDE MANNOSYLTRANSFERASE 1"/>
    <property type="match status" value="1"/>
</dbReference>
<sequence length="199" mass="22525">MIADFDPELFKCYERTPPGAFRADIWRYCALYRFGGIYADMDTVCKLPMRQLIKDKDQFIVAYDANKTKLFNAFMCSAPAHPVLKKVLSNIKSILLDDEQYQLIQNNPALLYDITGPGGLARAVAEVTGLPEGITYSAKTYSTNEVKVRILRKLHKKPLWSRRVMVGLRTILLCKYEGYFEDIKAAGGTHWSSSKAETA</sequence>
<proteinExistence type="predicted"/>
<organism evidence="2 3">
    <name type="scientific">Cellvibrio fibrivorans</name>
    <dbReference type="NCBI Taxonomy" id="126350"/>
    <lineage>
        <taxon>Bacteria</taxon>
        <taxon>Pseudomonadati</taxon>
        <taxon>Pseudomonadota</taxon>
        <taxon>Gammaproteobacteria</taxon>
        <taxon>Cellvibrionales</taxon>
        <taxon>Cellvibrionaceae</taxon>
        <taxon>Cellvibrio</taxon>
    </lineage>
</organism>
<evidence type="ECO:0000313" key="3">
    <source>
        <dbReference type="Proteomes" id="UP001253595"/>
    </source>
</evidence>
<evidence type="ECO:0000313" key="2">
    <source>
        <dbReference type="EMBL" id="MDR7088663.1"/>
    </source>
</evidence>
<dbReference type="Pfam" id="PF04488">
    <property type="entry name" value="Gly_transf_sug"/>
    <property type="match status" value="1"/>
</dbReference>
<dbReference type="InterPro" id="IPR051706">
    <property type="entry name" value="Glycosyltransferase_domain"/>
</dbReference>